<keyword evidence="4" id="KW-1185">Reference proteome</keyword>
<dbReference type="Pfam" id="PF00117">
    <property type="entry name" value="GATase"/>
    <property type="match status" value="1"/>
</dbReference>
<dbReference type="PANTHER" id="PTHR43418:SF4">
    <property type="entry name" value="MULTIFUNCTIONAL TRYPTOPHAN BIOSYNTHESIS PROTEIN"/>
    <property type="match status" value="1"/>
</dbReference>
<reference evidence="4" key="1">
    <citation type="journal article" date="2019" name="Int. J. Syst. Evol. Microbiol.">
        <title>The Global Catalogue of Microorganisms (GCM) 10K type strain sequencing project: providing services to taxonomists for standard genome sequencing and annotation.</title>
        <authorList>
            <consortium name="The Broad Institute Genomics Platform"/>
            <consortium name="The Broad Institute Genome Sequencing Center for Infectious Disease"/>
            <person name="Wu L."/>
            <person name="Ma J."/>
        </authorList>
    </citation>
    <scope>NUCLEOTIDE SEQUENCE [LARGE SCALE GENOMIC DNA]</scope>
    <source>
        <strain evidence="4">JCM 17925</strain>
    </source>
</reference>
<dbReference type="EMBL" id="BAABHB010000021">
    <property type="protein sequence ID" value="GAA4420544.1"/>
    <property type="molecule type" value="Genomic_DNA"/>
</dbReference>
<evidence type="ECO:0000313" key="3">
    <source>
        <dbReference type="EMBL" id="GAA4420544.1"/>
    </source>
</evidence>
<dbReference type="PANTHER" id="PTHR43418">
    <property type="entry name" value="MULTIFUNCTIONAL TRYPTOPHAN BIOSYNTHESIS PROTEIN-RELATED"/>
    <property type="match status" value="1"/>
</dbReference>
<evidence type="ECO:0000256" key="1">
    <source>
        <dbReference type="ARBA" id="ARBA00022962"/>
    </source>
</evidence>
<evidence type="ECO:0000313" key="4">
    <source>
        <dbReference type="Proteomes" id="UP001500936"/>
    </source>
</evidence>
<dbReference type="InterPro" id="IPR029062">
    <property type="entry name" value="Class_I_gatase-like"/>
</dbReference>
<comment type="caution">
    <text evidence="3">The sequence shown here is derived from an EMBL/GenBank/DDBJ whole genome shotgun (WGS) entry which is preliminary data.</text>
</comment>
<dbReference type="Gene3D" id="3.40.50.880">
    <property type="match status" value="1"/>
</dbReference>
<feature type="domain" description="Glutamine amidotransferase" evidence="2">
    <location>
        <begin position="4"/>
        <end position="186"/>
    </location>
</feature>
<gene>
    <name evidence="3" type="ORF">GCM10023187_55900</name>
</gene>
<dbReference type="CDD" id="cd01743">
    <property type="entry name" value="GATase1_Anthranilate_Synthase"/>
    <property type="match status" value="1"/>
</dbReference>
<name>A0ABP8L1Y8_9BACT</name>
<dbReference type="InterPro" id="IPR050472">
    <property type="entry name" value="Anth_synth/Amidotransfase"/>
</dbReference>
<dbReference type="RefSeq" id="WP_345271400.1">
    <property type="nucleotide sequence ID" value="NZ_BAABHB010000021.1"/>
</dbReference>
<dbReference type="PROSITE" id="PS51273">
    <property type="entry name" value="GATASE_TYPE_1"/>
    <property type="match status" value="1"/>
</dbReference>
<sequence length="188" mass="20844">MKLLVLDNYDSFTYNLVYILRELGHKPDVYRNDRIAVEDVSKYDKILLSPGPGIPSEAGIMQDLIAAYAPEKSILGICLGHQGIGEVFGATLENMDDVLHGVAHKAYITDQTDRIFKGLPEELLVGRYHSWTVVADSMPADLKVTVVDENGEVMGLSHTKYDVKGLQFHPESVLTQNGAQMLVNWLDA</sequence>
<dbReference type="InterPro" id="IPR017926">
    <property type="entry name" value="GATASE"/>
</dbReference>
<dbReference type="NCBIfam" id="TIGR00566">
    <property type="entry name" value="trpG_papA"/>
    <property type="match status" value="1"/>
</dbReference>
<dbReference type="Proteomes" id="UP001500936">
    <property type="component" value="Unassembled WGS sequence"/>
</dbReference>
<dbReference type="PRINTS" id="PR00096">
    <property type="entry name" value="GATASE"/>
</dbReference>
<organism evidence="3 4">
    <name type="scientific">Nibrella viscosa</name>
    <dbReference type="NCBI Taxonomy" id="1084524"/>
    <lineage>
        <taxon>Bacteria</taxon>
        <taxon>Pseudomonadati</taxon>
        <taxon>Bacteroidota</taxon>
        <taxon>Cytophagia</taxon>
        <taxon>Cytophagales</taxon>
        <taxon>Spirosomataceae</taxon>
        <taxon>Nibrella</taxon>
    </lineage>
</organism>
<dbReference type="PRINTS" id="PR00097">
    <property type="entry name" value="ANTSNTHASEII"/>
</dbReference>
<proteinExistence type="predicted"/>
<protein>
    <submittedName>
        <fullName evidence="3">Aminodeoxychorismate/anthranilate synthase component II</fullName>
    </submittedName>
</protein>
<dbReference type="SUPFAM" id="SSF52317">
    <property type="entry name" value="Class I glutamine amidotransferase-like"/>
    <property type="match status" value="1"/>
</dbReference>
<keyword evidence="1" id="KW-0315">Glutamine amidotransferase</keyword>
<evidence type="ECO:0000259" key="2">
    <source>
        <dbReference type="Pfam" id="PF00117"/>
    </source>
</evidence>
<dbReference type="InterPro" id="IPR006221">
    <property type="entry name" value="TrpG/PapA_dom"/>
</dbReference>
<accession>A0ABP8L1Y8</accession>